<feature type="domain" description="Trigger factor ribosome-binding bacterial" evidence="2">
    <location>
        <begin position="86"/>
        <end position="213"/>
    </location>
</feature>
<dbReference type="OrthoDB" id="203129at2759"/>
<keyword evidence="1" id="KW-0732">Signal</keyword>
<accession>A0A9K3Q9Y8</accession>
<proteinExistence type="predicted"/>
<evidence type="ECO:0000259" key="2">
    <source>
        <dbReference type="Pfam" id="PF05697"/>
    </source>
</evidence>
<dbReference type="InterPro" id="IPR008881">
    <property type="entry name" value="Trigger_fac_ribosome-bd_bac"/>
</dbReference>
<keyword evidence="4" id="KW-1185">Reference proteome</keyword>
<dbReference type="AlphaFoldDB" id="A0A9K3Q9Y8"/>
<protein>
    <submittedName>
        <fullName evidence="3">Bacterial trigger factor-like protein</fullName>
    </submittedName>
</protein>
<dbReference type="EMBL" id="JAGRRH010000001">
    <property type="protein sequence ID" value="KAG7374039.1"/>
    <property type="molecule type" value="Genomic_DNA"/>
</dbReference>
<feature type="signal peptide" evidence="1">
    <location>
        <begin position="1"/>
        <end position="22"/>
    </location>
</feature>
<evidence type="ECO:0000256" key="1">
    <source>
        <dbReference type="SAM" id="SignalP"/>
    </source>
</evidence>
<name>A0A9K3Q9Y8_9STRA</name>
<sequence length="218" mass="23736">MRSFYFPVATLVLILHLQLSTAFINKASGDVCRPTKSPTCLFSTELVPEPDGGTVLTAIKTMEGSKMKNMGENPEITSKDGQVYKFWLTAKVEGSLVKEIHGEVLKQSAKKANFPGFRKGQVPPYAMPQIRGFAVEESIVRTCQSAVDAYGLKSLSGTDGSVDVLEDIPAVANEYKLGDDLQFTATFNAIFDPTLTKSTNDDKEIMDVEAEEVPASTE</sequence>
<gene>
    <name evidence="3" type="ORF">IV203_013134</name>
</gene>
<organism evidence="3 4">
    <name type="scientific">Nitzschia inconspicua</name>
    <dbReference type="NCBI Taxonomy" id="303405"/>
    <lineage>
        <taxon>Eukaryota</taxon>
        <taxon>Sar</taxon>
        <taxon>Stramenopiles</taxon>
        <taxon>Ochrophyta</taxon>
        <taxon>Bacillariophyta</taxon>
        <taxon>Bacillariophyceae</taxon>
        <taxon>Bacillariophycidae</taxon>
        <taxon>Bacillariales</taxon>
        <taxon>Bacillariaceae</taxon>
        <taxon>Nitzschia</taxon>
    </lineage>
</organism>
<evidence type="ECO:0000313" key="3">
    <source>
        <dbReference type="EMBL" id="KAG7374039.1"/>
    </source>
</evidence>
<dbReference type="GO" id="GO:0015031">
    <property type="term" value="P:protein transport"/>
    <property type="evidence" value="ECO:0007669"/>
    <property type="project" value="InterPro"/>
</dbReference>
<comment type="caution">
    <text evidence="3">The sequence shown here is derived from an EMBL/GenBank/DDBJ whole genome shotgun (WGS) entry which is preliminary data.</text>
</comment>
<dbReference type="GO" id="GO:0006457">
    <property type="term" value="P:protein folding"/>
    <property type="evidence" value="ECO:0007669"/>
    <property type="project" value="InterPro"/>
</dbReference>
<reference evidence="3" key="2">
    <citation type="submission" date="2021-04" db="EMBL/GenBank/DDBJ databases">
        <authorList>
            <person name="Podell S."/>
        </authorList>
    </citation>
    <scope>NUCLEOTIDE SEQUENCE</scope>
    <source>
        <strain evidence="3">Hildebrandi</strain>
    </source>
</reference>
<dbReference type="Proteomes" id="UP000693970">
    <property type="component" value="Unassembled WGS sequence"/>
</dbReference>
<evidence type="ECO:0000313" key="4">
    <source>
        <dbReference type="Proteomes" id="UP000693970"/>
    </source>
</evidence>
<reference evidence="3" key="1">
    <citation type="journal article" date="2021" name="Sci. Rep.">
        <title>Diploid genomic architecture of Nitzschia inconspicua, an elite biomass production diatom.</title>
        <authorList>
            <person name="Oliver A."/>
            <person name="Podell S."/>
            <person name="Pinowska A."/>
            <person name="Traller J.C."/>
            <person name="Smith S.R."/>
            <person name="McClure R."/>
            <person name="Beliaev A."/>
            <person name="Bohutskyi P."/>
            <person name="Hill E.A."/>
            <person name="Rabines A."/>
            <person name="Zheng H."/>
            <person name="Allen L.Z."/>
            <person name="Kuo A."/>
            <person name="Grigoriev I.V."/>
            <person name="Allen A.E."/>
            <person name="Hazlebeck D."/>
            <person name="Allen E.E."/>
        </authorList>
    </citation>
    <scope>NUCLEOTIDE SEQUENCE</scope>
    <source>
        <strain evidence="3">Hildebrandi</strain>
    </source>
</reference>
<dbReference type="Pfam" id="PF05697">
    <property type="entry name" value="Trigger_N"/>
    <property type="match status" value="1"/>
</dbReference>
<feature type="chain" id="PRO_5039913190" evidence="1">
    <location>
        <begin position="23"/>
        <end position="218"/>
    </location>
</feature>